<proteinExistence type="predicted"/>
<dbReference type="SUPFAM" id="SSF51905">
    <property type="entry name" value="FAD/NAD(P)-binding domain"/>
    <property type="match status" value="1"/>
</dbReference>
<evidence type="ECO:0000313" key="3">
    <source>
        <dbReference type="EMBL" id="ANF59451.1"/>
    </source>
</evidence>
<keyword evidence="1" id="KW-0560">Oxidoreductase</keyword>
<evidence type="ECO:0000259" key="2">
    <source>
        <dbReference type="Pfam" id="PF01266"/>
    </source>
</evidence>
<dbReference type="InterPro" id="IPR006076">
    <property type="entry name" value="FAD-dep_OxRdtase"/>
</dbReference>
<dbReference type="InterPro" id="IPR036188">
    <property type="entry name" value="FAD/NAD-bd_sf"/>
</dbReference>
<dbReference type="KEGG" id="haa:A5892_02875"/>
<dbReference type="Pfam" id="PF01266">
    <property type="entry name" value="DAO"/>
    <property type="match status" value="1"/>
</dbReference>
<evidence type="ECO:0000256" key="1">
    <source>
        <dbReference type="ARBA" id="ARBA00023002"/>
    </source>
</evidence>
<gene>
    <name evidence="3" type="ORF">A5892_02875</name>
</gene>
<organism evidence="3 4">
    <name type="scientific">Halotalea alkalilenta</name>
    <dbReference type="NCBI Taxonomy" id="376489"/>
    <lineage>
        <taxon>Bacteria</taxon>
        <taxon>Pseudomonadati</taxon>
        <taxon>Pseudomonadota</taxon>
        <taxon>Gammaproteobacteria</taxon>
        <taxon>Oceanospirillales</taxon>
        <taxon>Halomonadaceae</taxon>
        <taxon>Halotalea</taxon>
    </lineage>
</organism>
<dbReference type="GO" id="GO:0016491">
    <property type="term" value="F:oxidoreductase activity"/>
    <property type="evidence" value="ECO:0007669"/>
    <property type="project" value="UniProtKB-KW"/>
</dbReference>
<dbReference type="STRING" id="376489.A5892_02875"/>
<accession>A0A172YJN3</accession>
<dbReference type="PANTHER" id="PTHR13847:SF289">
    <property type="entry name" value="GLYCINE OXIDASE"/>
    <property type="match status" value="1"/>
</dbReference>
<name>A0A172YJN3_9GAMM</name>
<dbReference type="PANTHER" id="PTHR13847">
    <property type="entry name" value="SARCOSINE DEHYDROGENASE-RELATED"/>
    <property type="match status" value="1"/>
</dbReference>
<dbReference type="EMBL" id="CP015243">
    <property type="protein sequence ID" value="ANF59451.1"/>
    <property type="molecule type" value="Genomic_DNA"/>
</dbReference>
<dbReference type="AlphaFoldDB" id="A0A172YJN3"/>
<dbReference type="RefSeq" id="WP_064124263.1">
    <property type="nucleotide sequence ID" value="NZ_CP015243.1"/>
</dbReference>
<evidence type="ECO:0000313" key="4">
    <source>
        <dbReference type="Proteomes" id="UP000077875"/>
    </source>
</evidence>
<dbReference type="Gene3D" id="3.50.50.60">
    <property type="entry name" value="FAD/NAD(P)-binding domain"/>
    <property type="match status" value="2"/>
</dbReference>
<dbReference type="SUPFAM" id="SSF54373">
    <property type="entry name" value="FAD-linked reductases, C-terminal domain"/>
    <property type="match status" value="1"/>
</dbReference>
<dbReference type="GO" id="GO:0005737">
    <property type="term" value="C:cytoplasm"/>
    <property type="evidence" value="ECO:0007669"/>
    <property type="project" value="TreeGrafter"/>
</dbReference>
<sequence length="417" mass="44752">MNYDTLVLGAGIVGICTALHLQRLGQSVALIDRDGPGEGTSFGNAGLIERSSVIPHAFPHGLGRLLRYAANRRSDVRYASGALPRLAPWLARYWYHSSPSRLAAAAQMMLPLLERCLDEHAELTREAGCAALVRQGGWVEVYRDAGELDLAQAQATTVGALFSLDFELLEDEALRALVPSIEPAVVGAVHWRDPHSVSDPGALVKAYAALFVARGGALLRADAMALRQARDGWALASEQHGELRAANAVIALGPHSAALTGRLGLSIPLAVKRGYHMHYAIDERSVPRLPLLDKPGGYILSPMTRGVRLTTGVEFAAFDAPANTIQLDRAEALARRVLPLGARLDAAPWLGRRPALPDMRPVIGAVPRYPGLWLNFGHAHHGLTLGPISGRLLAELITGHAPVVDPSPYAPVRFKRG</sequence>
<feature type="domain" description="FAD dependent oxidoreductase" evidence="2">
    <location>
        <begin position="4"/>
        <end position="396"/>
    </location>
</feature>
<keyword evidence="4" id="KW-1185">Reference proteome</keyword>
<dbReference type="Gene3D" id="3.30.9.10">
    <property type="entry name" value="D-Amino Acid Oxidase, subunit A, domain 2"/>
    <property type="match status" value="1"/>
</dbReference>
<dbReference type="Proteomes" id="UP000077875">
    <property type="component" value="Chromosome"/>
</dbReference>
<reference evidence="3 4" key="1">
    <citation type="submission" date="2016-04" db="EMBL/GenBank/DDBJ databases">
        <title>Complete Genome Sequence of Halotalea alkalilenta IHB B 13600.</title>
        <authorList>
            <person name="Swarnkar M.K."/>
            <person name="Sharma A."/>
            <person name="Kaushal K."/>
            <person name="Soni R."/>
            <person name="Rana S."/>
            <person name="Singh A.K."/>
            <person name="Gulati A."/>
        </authorList>
    </citation>
    <scope>NUCLEOTIDE SEQUENCE [LARGE SCALE GENOMIC DNA]</scope>
    <source>
        <strain evidence="3 4">IHB B 13600</strain>
    </source>
</reference>
<protein>
    <submittedName>
        <fullName evidence="3">Amino acid dehydrogenase</fullName>
    </submittedName>
</protein>